<reference evidence="2 3" key="1">
    <citation type="journal article" date="2013" name="Antonie Van Leeuwenhoek">
        <title>Dongia rigui sp. nov., isolated from freshwater of a large wetland in Korea.</title>
        <authorList>
            <person name="Baik K.S."/>
            <person name="Hwang Y.M."/>
            <person name="Choi J.S."/>
            <person name="Kwon J."/>
            <person name="Seong C.N."/>
        </authorList>
    </citation>
    <scope>NUCLEOTIDE SEQUENCE [LARGE SCALE GENOMIC DNA]</scope>
    <source>
        <strain evidence="2 3">04SU4-P</strain>
    </source>
</reference>
<proteinExistence type="predicted"/>
<dbReference type="RefSeq" id="WP_320499148.1">
    <property type="nucleotide sequence ID" value="NZ_JAXCLX010000001.1"/>
</dbReference>
<name>A0ABU5DTZ0_9PROT</name>
<protein>
    <submittedName>
        <fullName evidence="2">Ribbon-helix-helix domain-containing protein</fullName>
    </submittedName>
</protein>
<accession>A0ABU5DTZ0</accession>
<evidence type="ECO:0000259" key="1">
    <source>
        <dbReference type="Pfam" id="PF13467"/>
    </source>
</evidence>
<dbReference type="Pfam" id="PF13467">
    <property type="entry name" value="RHH_4"/>
    <property type="match status" value="1"/>
</dbReference>
<dbReference type="EMBL" id="JAXCLX010000001">
    <property type="protein sequence ID" value="MDY0870803.1"/>
    <property type="molecule type" value="Genomic_DNA"/>
</dbReference>
<evidence type="ECO:0000313" key="2">
    <source>
        <dbReference type="EMBL" id="MDY0870803.1"/>
    </source>
</evidence>
<dbReference type="InterPro" id="IPR027373">
    <property type="entry name" value="RHH_dom"/>
</dbReference>
<keyword evidence="3" id="KW-1185">Reference proteome</keyword>
<gene>
    <name evidence="2" type="ORF">SMD31_02675</name>
</gene>
<dbReference type="InterPro" id="IPR038268">
    <property type="entry name" value="RHH_sf"/>
</dbReference>
<dbReference type="Gene3D" id="1.10.3990.20">
    <property type="entry name" value="protein bp1543"/>
    <property type="match status" value="1"/>
</dbReference>
<feature type="domain" description="Ribbon-helix-helix" evidence="1">
    <location>
        <begin position="8"/>
        <end position="72"/>
    </location>
</feature>
<sequence>MTSPTTLKKRSVNIAGHSTSVTLEHAFWDALKDIAGQRSTSVAALIADIDRAREADPGAPNLSSAIRVFVLTATKTP</sequence>
<organism evidence="2 3">
    <name type="scientific">Dongia rigui</name>
    <dbReference type="NCBI Taxonomy" id="940149"/>
    <lineage>
        <taxon>Bacteria</taxon>
        <taxon>Pseudomonadati</taxon>
        <taxon>Pseudomonadota</taxon>
        <taxon>Alphaproteobacteria</taxon>
        <taxon>Rhodospirillales</taxon>
        <taxon>Dongiaceae</taxon>
        <taxon>Dongia</taxon>
    </lineage>
</organism>
<evidence type="ECO:0000313" key="3">
    <source>
        <dbReference type="Proteomes" id="UP001271769"/>
    </source>
</evidence>
<comment type="caution">
    <text evidence="2">The sequence shown here is derived from an EMBL/GenBank/DDBJ whole genome shotgun (WGS) entry which is preliminary data.</text>
</comment>
<dbReference type="Proteomes" id="UP001271769">
    <property type="component" value="Unassembled WGS sequence"/>
</dbReference>